<evidence type="ECO:0000313" key="2">
    <source>
        <dbReference type="Proteomes" id="UP000015106"/>
    </source>
</evidence>
<dbReference type="AlphaFoldDB" id="A0A8R7TU51"/>
<dbReference type="Gramene" id="TuG1812G0300002045.01.T04">
    <property type="protein sequence ID" value="TuG1812G0300002045.01.T04.cds321805"/>
    <property type="gene ID" value="TuG1812G0300002045.01"/>
</dbReference>
<proteinExistence type="predicted"/>
<reference evidence="2" key="1">
    <citation type="journal article" date="2013" name="Nature">
        <title>Draft genome of the wheat A-genome progenitor Triticum urartu.</title>
        <authorList>
            <person name="Ling H.Q."/>
            <person name="Zhao S."/>
            <person name="Liu D."/>
            <person name="Wang J."/>
            <person name="Sun H."/>
            <person name="Zhang C."/>
            <person name="Fan H."/>
            <person name="Li D."/>
            <person name="Dong L."/>
            <person name="Tao Y."/>
            <person name="Gao C."/>
            <person name="Wu H."/>
            <person name="Li Y."/>
            <person name="Cui Y."/>
            <person name="Guo X."/>
            <person name="Zheng S."/>
            <person name="Wang B."/>
            <person name="Yu K."/>
            <person name="Liang Q."/>
            <person name="Yang W."/>
            <person name="Lou X."/>
            <person name="Chen J."/>
            <person name="Feng M."/>
            <person name="Jian J."/>
            <person name="Zhang X."/>
            <person name="Luo G."/>
            <person name="Jiang Y."/>
            <person name="Liu J."/>
            <person name="Wang Z."/>
            <person name="Sha Y."/>
            <person name="Zhang B."/>
            <person name="Wu H."/>
            <person name="Tang D."/>
            <person name="Shen Q."/>
            <person name="Xue P."/>
            <person name="Zou S."/>
            <person name="Wang X."/>
            <person name="Liu X."/>
            <person name="Wang F."/>
            <person name="Yang Y."/>
            <person name="An X."/>
            <person name="Dong Z."/>
            <person name="Zhang K."/>
            <person name="Zhang X."/>
            <person name="Luo M.C."/>
            <person name="Dvorak J."/>
            <person name="Tong Y."/>
            <person name="Wang J."/>
            <person name="Yang H."/>
            <person name="Li Z."/>
            <person name="Wang D."/>
            <person name="Zhang A."/>
            <person name="Wang J."/>
        </authorList>
    </citation>
    <scope>NUCLEOTIDE SEQUENCE</scope>
    <source>
        <strain evidence="2">cv. G1812</strain>
    </source>
</reference>
<protein>
    <submittedName>
        <fullName evidence="1">Uncharacterized protein</fullName>
    </submittedName>
</protein>
<evidence type="ECO:0000313" key="1">
    <source>
        <dbReference type="EnsemblPlants" id="TuG1812G0300002045.01.T04.cds321805"/>
    </source>
</evidence>
<reference evidence="1" key="3">
    <citation type="submission" date="2022-06" db="UniProtKB">
        <authorList>
            <consortium name="EnsemblPlants"/>
        </authorList>
    </citation>
    <scope>IDENTIFICATION</scope>
</reference>
<dbReference type="EnsemblPlants" id="TuG1812G0300002045.01.T04">
    <property type="protein sequence ID" value="TuG1812G0300002045.01.T04.cds321805"/>
    <property type="gene ID" value="TuG1812G0300002045.01"/>
</dbReference>
<gene>
    <name evidence="1" type="primary">LOC125543603</name>
</gene>
<sequence>MVGELLDDSRTGVIISFAKQHPPIKYCRHTPEHRICHT</sequence>
<organism evidence="1 2">
    <name type="scientific">Triticum urartu</name>
    <name type="common">Red wild einkorn</name>
    <name type="synonym">Crithodium urartu</name>
    <dbReference type="NCBI Taxonomy" id="4572"/>
    <lineage>
        <taxon>Eukaryota</taxon>
        <taxon>Viridiplantae</taxon>
        <taxon>Streptophyta</taxon>
        <taxon>Embryophyta</taxon>
        <taxon>Tracheophyta</taxon>
        <taxon>Spermatophyta</taxon>
        <taxon>Magnoliopsida</taxon>
        <taxon>Liliopsida</taxon>
        <taxon>Poales</taxon>
        <taxon>Poaceae</taxon>
        <taxon>BOP clade</taxon>
        <taxon>Pooideae</taxon>
        <taxon>Triticodae</taxon>
        <taxon>Triticeae</taxon>
        <taxon>Triticinae</taxon>
        <taxon>Triticum</taxon>
    </lineage>
</organism>
<name>A0A8R7TU51_TRIUA</name>
<keyword evidence="2" id="KW-1185">Reference proteome</keyword>
<dbReference type="Proteomes" id="UP000015106">
    <property type="component" value="Chromosome 3"/>
</dbReference>
<accession>A0A8R7TU51</accession>
<reference evidence="1" key="2">
    <citation type="submission" date="2018-03" db="EMBL/GenBank/DDBJ databases">
        <title>The Triticum urartu genome reveals the dynamic nature of wheat genome evolution.</title>
        <authorList>
            <person name="Ling H."/>
            <person name="Ma B."/>
            <person name="Shi X."/>
            <person name="Liu H."/>
            <person name="Dong L."/>
            <person name="Sun H."/>
            <person name="Cao Y."/>
            <person name="Gao Q."/>
            <person name="Zheng S."/>
            <person name="Li Y."/>
            <person name="Yu Y."/>
            <person name="Du H."/>
            <person name="Qi M."/>
            <person name="Li Y."/>
            <person name="Yu H."/>
            <person name="Cui Y."/>
            <person name="Wang N."/>
            <person name="Chen C."/>
            <person name="Wu H."/>
            <person name="Zhao Y."/>
            <person name="Zhang J."/>
            <person name="Li Y."/>
            <person name="Zhou W."/>
            <person name="Zhang B."/>
            <person name="Hu W."/>
            <person name="Eijk M."/>
            <person name="Tang J."/>
            <person name="Witsenboer H."/>
            <person name="Zhao S."/>
            <person name="Li Z."/>
            <person name="Zhang A."/>
            <person name="Wang D."/>
            <person name="Liang C."/>
        </authorList>
    </citation>
    <scope>NUCLEOTIDE SEQUENCE [LARGE SCALE GENOMIC DNA]</scope>
    <source>
        <strain evidence="1">cv. G1812</strain>
    </source>
</reference>